<evidence type="ECO:0000313" key="2">
    <source>
        <dbReference type="EMBL" id="EWM21361.1"/>
    </source>
</evidence>
<dbReference type="AlphaFoldDB" id="W7TLM7"/>
<gene>
    <name evidence="2" type="ORF">Naga_100666g2</name>
</gene>
<feature type="compositionally biased region" description="Low complexity" evidence="1">
    <location>
        <begin position="250"/>
        <end position="264"/>
    </location>
</feature>
<comment type="caution">
    <text evidence="2">The sequence shown here is derived from an EMBL/GenBank/DDBJ whole genome shotgun (WGS) entry which is preliminary data.</text>
</comment>
<accession>W7TLM7</accession>
<dbReference type="EMBL" id="AZIL01002510">
    <property type="protein sequence ID" value="EWM21361.1"/>
    <property type="molecule type" value="Genomic_DNA"/>
</dbReference>
<feature type="region of interest" description="Disordered" evidence="1">
    <location>
        <begin position="238"/>
        <end position="286"/>
    </location>
</feature>
<feature type="region of interest" description="Disordered" evidence="1">
    <location>
        <begin position="349"/>
        <end position="375"/>
    </location>
</feature>
<proteinExistence type="predicted"/>
<evidence type="ECO:0000256" key="1">
    <source>
        <dbReference type="SAM" id="MobiDB-lite"/>
    </source>
</evidence>
<reference evidence="2 3" key="1">
    <citation type="journal article" date="2014" name="Mol. Plant">
        <title>Chromosome Scale Genome Assembly and Transcriptome Profiling of Nannochloropsis gaditana in Nitrogen Depletion.</title>
        <authorList>
            <person name="Corteggiani Carpinelli E."/>
            <person name="Telatin A."/>
            <person name="Vitulo N."/>
            <person name="Forcato C."/>
            <person name="D'Angelo M."/>
            <person name="Schiavon R."/>
            <person name="Vezzi A."/>
            <person name="Giacometti G.M."/>
            <person name="Morosinotto T."/>
            <person name="Valle G."/>
        </authorList>
    </citation>
    <scope>NUCLEOTIDE SEQUENCE [LARGE SCALE GENOMIC DNA]</scope>
    <source>
        <strain evidence="2 3">B-31</strain>
    </source>
</reference>
<dbReference type="Proteomes" id="UP000019335">
    <property type="component" value="Unassembled WGS sequence"/>
</dbReference>
<sequence>MCFYKVRREFGSEGIDRRRVIECMRIWQHLSILVGGDVTWGMADKVGRSMGISAVDVEDNASVALGPTRSRRKGRAQEEVAILVRLVDEVRTMPDYKILARTQHESVPTFLGLLAGERLVQVTNAAFDRMVEGAGRIMSSAFVHRTTCILLLAQLVAPDDRSTFFEGFIQALFVPSRCFKSTFLLKWFQGDGDIRLCIVSFRPVKVGHLSGVQILFEAAPQSKRLTSRPHRNQVIDTFRRHDTPSPGPSPSAASSSSSISLHSESGARPRPKPRVPSEPGLENRRFGCSPDAWWQLSVPGDPASMPNTSAARRSLEIEREGGEGRAGRGSFCIPALACLPEPCPPRSEAAVRPEGGTKVGKGDETLLPRPLGRGVPVLIPTKEGGGQAEGEGGQARASEGFAEGKMKEGRHDSSAMSTSSTTSLGDVCDGGAEASAGFLGVPDPLADEAEDNLLDAALASAIGPTLTPELLNEVFD</sequence>
<dbReference type="OrthoDB" id="10355963at2759"/>
<protein>
    <submittedName>
        <fullName evidence="2">Uncharacterized protein</fullName>
    </submittedName>
</protein>
<keyword evidence="3" id="KW-1185">Reference proteome</keyword>
<name>W7TLM7_9STRA</name>
<organism evidence="2 3">
    <name type="scientific">Nannochloropsis gaditana</name>
    <dbReference type="NCBI Taxonomy" id="72520"/>
    <lineage>
        <taxon>Eukaryota</taxon>
        <taxon>Sar</taxon>
        <taxon>Stramenopiles</taxon>
        <taxon>Ochrophyta</taxon>
        <taxon>Eustigmatophyceae</taxon>
        <taxon>Eustigmatales</taxon>
        <taxon>Monodopsidaceae</taxon>
        <taxon>Nannochloropsis</taxon>
    </lineage>
</organism>
<evidence type="ECO:0000313" key="3">
    <source>
        <dbReference type="Proteomes" id="UP000019335"/>
    </source>
</evidence>